<dbReference type="Proteomes" id="UP000464954">
    <property type="component" value="Chromosome"/>
</dbReference>
<reference evidence="5 6" key="1">
    <citation type="submission" date="2020-01" db="EMBL/GenBank/DDBJ databases">
        <title>Ponticoccus aerotolerans gen. nov., sp. nov., an anaerobic bacterium and proposal of Ponticoccusceae fam. nov., Ponticoccusles ord. nov. and Ponticoccuse classis nov. in the phylum Kiritimatiellaeota.</title>
        <authorList>
            <person name="Zhou L.Y."/>
            <person name="Du Z.J."/>
        </authorList>
    </citation>
    <scope>NUCLEOTIDE SEQUENCE [LARGE SCALE GENOMIC DNA]</scope>
    <source>
        <strain evidence="5 6">S-5007</strain>
    </source>
</reference>
<dbReference type="RefSeq" id="WP_160626163.1">
    <property type="nucleotide sequence ID" value="NZ_CP047593.1"/>
</dbReference>
<sequence length="423" mass="47964">MKKTTSKKLLIAQGVAVLGIIATLRYADRSRTVYTLTTVQALPRDITVTVNASGDLESEGAVNISAPDIKYTKKITFLLPEGTIVKEGDIVAVFDTIQLEERLESLLRAGLYARLQDTEIARTIAVDDCKANLASKQENENIARLTYETMAYAPKLEQQKSEIQLNQAVANVKLAENRLKQEEQKWELKLRQVHELIEHNEKEVEETRASIDALTIRAPCEGLVVYPKTRVMGTERKVQLGDTLYKDQRFMILPNLFKMTAQVEVAEEDIRRIRIGQFAQIYLEAFKDAVFTGEIYRIDRLAHVKENNPFIKVFTVGIRINEQDLDRLRPGMNARVIIDADTYMQATALPLNTIYTDADGDWIFVQGEEGPQKIRIDLADASEEWAVLSEDVAEPVILLNRSFKDWLNDSQHDTAVVRWEAAP</sequence>
<evidence type="ECO:0000313" key="6">
    <source>
        <dbReference type="Proteomes" id="UP000464954"/>
    </source>
</evidence>
<organism evidence="5 6">
    <name type="scientific">Tichowtungia aerotolerans</name>
    <dbReference type="NCBI Taxonomy" id="2697043"/>
    <lineage>
        <taxon>Bacteria</taxon>
        <taxon>Pseudomonadati</taxon>
        <taxon>Kiritimatiellota</taxon>
        <taxon>Tichowtungiia</taxon>
        <taxon>Tichowtungiales</taxon>
        <taxon>Tichowtungiaceae</taxon>
        <taxon>Tichowtungia</taxon>
    </lineage>
</organism>
<dbReference type="KEGG" id="taer:GT409_01225"/>
<accession>A0A6P1M009</accession>
<feature type="domain" description="AprE-like beta-barrel" evidence="4">
    <location>
        <begin position="260"/>
        <end position="339"/>
    </location>
</feature>
<evidence type="ECO:0000256" key="1">
    <source>
        <dbReference type="ARBA" id="ARBA00004196"/>
    </source>
</evidence>
<keyword evidence="6" id="KW-1185">Reference proteome</keyword>
<evidence type="ECO:0000256" key="2">
    <source>
        <dbReference type="ARBA" id="ARBA00023054"/>
    </source>
</evidence>
<evidence type="ECO:0000313" key="5">
    <source>
        <dbReference type="EMBL" id="QHI68129.1"/>
    </source>
</evidence>
<proteinExistence type="predicted"/>
<dbReference type="InterPro" id="IPR050465">
    <property type="entry name" value="UPF0194_transport"/>
</dbReference>
<dbReference type="Gene3D" id="2.40.30.170">
    <property type="match status" value="1"/>
</dbReference>
<dbReference type="Pfam" id="PF26002">
    <property type="entry name" value="Beta-barrel_AprE"/>
    <property type="match status" value="1"/>
</dbReference>
<dbReference type="InterPro" id="IPR058982">
    <property type="entry name" value="Beta-barrel_AprE"/>
</dbReference>
<dbReference type="GO" id="GO:0030313">
    <property type="term" value="C:cell envelope"/>
    <property type="evidence" value="ECO:0007669"/>
    <property type="project" value="UniProtKB-SubCell"/>
</dbReference>
<gene>
    <name evidence="5" type="ORF">GT409_01225</name>
</gene>
<protein>
    <submittedName>
        <fullName evidence="5">HlyD family efflux transporter periplasmic adaptor subunit</fullName>
    </submittedName>
</protein>
<dbReference type="EMBL" id="CP047593">
    <property type="protein sequence ID" value="QHI68129.1"/>
    <property type="molecule type" value="Genomic_DNA"/>
</dbReference>
<dbReference type="AlphaFoldDB" id="A0A6P1M009"/>
<comment type="subcellular location">
    <subcellularLocation>
        <location evidence="1">Cell envelope</location>
    </subcellularLocation>
</comment>
<dbReference type="PANTHER" id="PTHR32347">
    <property type="entry name" value="EFFLUX SYSTEM COMPONENT YKNX-RELATED"/>
    <property type="match status" value="1"/>
</dbReference>
<evidence type="ECO:0000259" key="4">
    <source>
        <dbReference type="Pfam" id="PF26002"/>
    </source>
</evidence>
<name>A0A6P1M009_9BACT</name>
<keyword evidence="2 3" id="KW-0175">Coiled coil</keyword>
<evidence type="ECO:0000256" key="3">
    <source>
        <dbReference type="SAM" id="Coils"/>
    </source>
</evidence>
<feature type="coiled-coil region" evidence="3">
    <location>
        <begin position="158"/>
        <end position="217"/>
    </location>
</feature>